<comment type="caution">
    <text evidence="1">The sequence shown here is derived from an EMBL/GenBank/DDBJ whole genome shotgun (WGS) entry which is preliminary data.</text>
</comment>
<name>W1Y8C2_9ZZZZ</name>
<dbReference type="AlphaFoldDB" id="W1Y8C2"/>
<gene>
    <name evidence="1" type="ORF">Q604_UNBC07301G0002</name>
</gene>
<sequence>MRSCIIDKNIRVIKSYSKYLIYLDWNKEKFIYLNDTVYKICLTQIGKEVVKIDSMIVIFPRGYGKHLELLEMVQRFQKLLDKVLKLILEHEANCKLFKSRSKQKAKRLKSQIFNRKPLVRCRNMI</sequence>
<evidence type="ECO:0000313" key="1">
    <source>
        <dbReference type="EMBL" id="ETJ38626.1"/>
    </source>
</evidence>
<protein>
    <submittedName>
        <fullName evidence="1">Uncharacterized protein</fullName>
    </submittedName>
</protein>
<organism evidence="1">
    <name type="scientific">human gut metagenome</name>
    <dbReference type="NCBI Taxonomy" id="408170"/>
    <lineage>
        <taxon>unclassified sequences</taxon>
        <taxon>metagenomes</taxon>
        <taxon>organismal metagenomes</taxon>
    </lineage>
</organism>
<proteinExistence type="predicted"/>
<reference evidence="1" key="1">
    <citation type="submission" date="2013-12" db="EMBL/GenBank/DDBJ databases">
        <title>A Varibaculum cambriense genome reconstructed from a premature infant gut community with otherwise low bacterial novelty that shifts toward anaerobic metabolism during the third week of life.</title>
        <authorList>
            <person name="Brown C.T."/>
            <person name="Sharon I."/>
            <person name="Thomas B.C."/>
            <person name="Castelle C.J."/>
            <person name="Morowitz M.J."/>
            <person name="Banfield J.F."/>
        </authorList>
    </citation>
    <scope>NUCLEOTIDE SEQUENCE</scope>
</reference>
<dbReference type="EMBL" id="AZMM01007301">
    <property type="protein sequence ID" value="ETJ38626.1"/>
    <property type="molecule type" value="Genomic_DNA"/>
</dbReference>
<accession>W1Y8C2</accession>